<evidence type="ECO:0000256" key="1">
    <source>
        <dbReference type="SAM" id="Phobius"/>
    </source>
</evidence>
<name>A0A0F3GXB3_9BACT</name>
<proteinExistence type="predicted"/>
<dbReference type="Proteomes" id="UP000033423">
    <property type="component" value="Unassembled WGS sequence"/>
</dbReference>
<keyword evidence="1" id="KW-1133">Transmembrane helix</keyword>
<accession>A0A0F3GXB3</accession>
<keyword evidence="1" id="KW-0472">Membrane</keyword>
<comment type="caution">
    <text evidence="2">The sequence shown here is derived from an EMBL/GenBank/DDBJ whole genome shotgun (WGS) entry which is preliminary data.</text>
</comment>
<feature type="transmembrane region" description="Helical" evidence="1">
    <location>
        <begin position="6"/>
        <end position="23"/>
    </location>
</feature>
<feature type="transmembrane region" description="Helical" evidence="1">
    <location>
        <begin position="95"/>
        <end position="117"/>
    </location>
</feature>
<keyword evidence="3" id="KW-1185">Reference proteome</keyword>
<sequence length="119" mass="13187">MITVIFLIVGIAIIIVHISILWFKFKHIGISIIDSLSVFTGKNAFIVRNCIHWVYLNRLVVVSYSLSIITFLFISKTSSTIRSSRSWVNINCLGAVSNSTIIVSFSVMGSTSITVCISK</sequence>
<evidence type="ECO:0000313" key="2">
    <source>
        <dbReference type="EMBL" id="KJU86536.1"/>
    </source>
</evidence>
<protein>
    <submittedName>
        <fullName evidence="2">Membrane protein</fullName>
    </submittedName>
</protein>
<organism evidence="2 3">
    <name type="scientific">Candidatus Magnetobacterium bavaricum</name>
    <dbReference type="NCBI Taxonomy" id="29290"/>
    <lineage>
        <taxon>Bacteria</taxon>
        <taxon>Pseudomonadati</taxon>
        <taxon>Nitrospirota</taxon>
        <taxon>Thermodesulfovibrionia</taxon>
        <taxon>Thermodesulfovibrionales</taxon>
        <taxon>Candidatus Magnetobacteriaceae</taxon>
        <taxon>Candidatus Magnetobacterium</taxon>
    </lineage>
</organism>
<gene>
    <name evidence="2" type="ORF">MBAV_001272</name>
</gene>
<feature type="transmembrane region" description="Helical" evidence="1">
    <location>
        <begin position="55"/>
        <end position="75"/>
    </location>
</feature>
<reference evidence="2 3" key="1">
    <citation type="submission" date="2015-02" db="EMBL/GenBank/DDBJ databases">
        <title>Single-cell genomics of uncultivated deep-branching MTB reveals a conserved set of magnetosome genes.</title>
        <authorList>
            <person name="Kolinko S."/>
            <person name="Richter M."/>
            <person name="Glockner F.O."/>
            <person name="Brachmann A."/>
            <person name="Schuler D."/>
        </authorList>
    </citation>
    <scope>NUCLEOTIDE SEQUENCE [LARGE SCALE GENOMIC DNA]</scope>
    <source>
        <strain evidence="2">TM-1</strain>
    </source>
</reference>
<dbReference type="EMBL" id="LACI01000556">
    <property type="protein sequence ID" value="KJU86536.1"/>
    <property type="molecule type" value="Genomic_DNA"/>
</dbReference>
<keyword evidence="1" id="KW-0812">Transmembrane</keyword>
<dbReference type="AlphaFoldDB" id="A0A0F3GXB3"/>
<evidence type="ECO:0000313" key="3">
    <source>
        <dbReference type="Proteomes" id="UP000033423"/>
    </source>
</evidence>